<dbReference type="Pfam" id="PF00106">
    <property type="entry name" value="adh_short"/>
    <property type="match status" value="1"/>
</dbReference>
<dbReference type="InterPro" id="IPR002347">
    <property type="entry name" value="SDR_fam"/>
</dbReference>
<dbReference type="GO" id="GO:0008202">
    <property type="term" value="P:steroid metabolic process"/>
    <property type="evidence" value="ECO:0007669"/>
    <property type="project" value="TreeGrafter"/>
</dbReference>
<sequence>IGVVIGCVSWCFSQILEASIPKIFVNSDNKCVVITGCDSGFGYMLTIRLLEQGFTVYACCLFPNSEHLKLLASKHVGLLHLIAMDVTNEKSRTVV</sequence>
<dbReference type="EMBL" id="NCKV01009591">
    <property type="protein sequence ID" value="RWS22170.1"/>
    <property type="molecule type" value="Genomic_DNA"/>
</dbReference>
<dbReference type="InterPro" id="IPR036291">
    <property type="entry name" value="NAD(P)-bd_dom_sf"/>
</dbReference>
<dbReference type="PANTHER" id="PTHR43313">
    <property type="entry name" value="SHORT-CHAIN DEHYDROGENASE/REDUCTASE FAMILY 9C"/>
    <property type="match status" value="1"/>
</dbReference>
<comment type="caution">
    <text evidence="1">The sequence shown here is derived from an EMBL/GenBank/DDBJ whole genome shotgun (WGS) entry which is preliminary data.</text>
</comment>
<dbReference type="STRING" id="299467.A0A443S3Q9"/>
<keyword evidence="2" id="KW-1185">Reference proteome</keyword>
<protein>
    <submittedName>
        <fullName evidence="1">Uncharacterized protein</fullName>
    </submittedName>
</protein>
<accession>A0A443S3Q9</accession>
<feature type="non-terminal residue" evidence="1">
    <location>
        <position position="1"/>
    </location>
</feature>
<reference evidence="1 2" key="1">
    <citation type="journal article" date="2018" name="Gigascience">
        <title>Genomes of trombidid mites reveal novel predicted allergens and laterally-transferred genes associated with secondary metabolism.</title>
        <authorList>
            <person name="Dong X."/>
            <person name="Chaisiri K."/>
            <person name="Xia D."/>
            <person name="Armstrong S.D."/>
            <person name="Fang Y."/>
            <person name="Donnelly M.J."/>
            <person name="Kadowaki T."/>
            <person name="McGarry J.W."/>
            <person name="Darby A.C."/>
            <person name="Makepeace B.L."/>
        </authorList>
    </citation>
    <scope>NUCLEOTIDE SEQUENCE [LARGE SCALE GENOMIC DNA]</scope>
    <source>
        <strain evidence="1">UoL-UT</strain>
    </source>
</reference>
<dbReference type="GO" id="GO:0016491">
    <property type="term" value="F:oxidoreductase activity"/>
    <property type="evidence" value="ECO:0007669"/>
    <property type="project" value="TreeGrafter"/>
</dbReference>
<proteinExistence type="predicted"/>
<feature type="non-terminal residue" evidence="1">
    <location>
        <position position="95"/>
    </location>
</feature>
<organism evidence="1 2">
    <name type="scientific">Leptotrombidium deliense</name>
    <dbReference type="NCBI Taxonomy" id="299467"/>
    <lineage>
        <taxon>Eukaryota</taxon>
        <taxon>Metazoa</taxon>
        <taxon>Ecdysozoa</taxon>
        <taxon>Arthropoda</taxon>
        <taxon>Chelicerata</taxon>
        <taxon>Arachnida</taxon>
        <taxon>Acari</taxon>
        <taxon>Acariformes</taxon>
        <taxon>Trombidiformes</taxon>
        <taxon>Prostigmata</taxon>
        <taxon>Anystina</taxon>
        <taxon>Parasitengona</taxon>
        <taxon>Trombiculoidea</taxon>
        <taxon>Trombiculidae</taxon>
        <taxon>Leptotrombidium</taxon>
    </lineage>
</organism>
<dbReference type="PANTHER" id="PTHR43313:SF36">
    <property type="entry name" value="D-BETA-HYDROXYBUTYRATE DEHYDROGENASE, MITOCHONDRIAL"/>
    <property type="match status" value="1"/>
</dbReference>
<dbReference type="SUPFAM" id="SSF51735">
    <property type="entry name" value="NAD(P)-binding Rossmann-fold domains"/>
    <property type="match status" value="1"/>
</dbReference>
<gene>
    <name evidence="1" type="ORF">B4U80_03579</name>
</gene>
<dbReference type="AlphaFoldDB" id="A0A443S3Q9"/>
<evidence type="ECO:0000313" key="1">
    <source>
        <dbReference type="EMBL" id="RWS22170.1"/>
    </source>
</evidence>
<dbReference type="VEuPathDB" id="VectorBase:LDEU009871"/>
<dbReference type="OrthoDB" id="6422490at2759"/>
<dbReference type="Gene3D" id="3.40.50.720">
    <property type="entry name" value="NAD(P)-binding Rossmann-like Domain"/>
    <property type="match status" value="1"/>
</dbReference>
<name>A0A443S3Q9_9ACAR</name>
<dbReference type="Proteomes" id="UP000288716">
    <property type="component" value="Unassembled WGS sequence"/>
</dbReference>
<evidence type="ECO:0000313" key="2">
    <source>
        <dbReference type="Proteomes" id="UP000288716"/>
    </source>
</evidence>